<dbReference type="SUPFAM" id="SSF48008">
    <property type="entry name" value="GntR ligand-binding domain-like"/>
    <property type="match status" value="1"/>
</dbReference>
<dbReference type="Gene3D" id="1.10.10.10">
    <property type="entry name" value="Winged helix-like DNA-binding domain superfamily/Winged helix DNA-binding domain"/>
    <property type="match status" value="1"/>
</dbReference>
<evidence type="ECO:0000259" key="4">
    <source>
        <dbReference type="PROSITE" id="PS50949"/>
    </source>
</evidence>
<keyword evidence="1" id="KW-0805">Transcription regulation</keyword>
<evidence type="ECO:0000313" key="5">
    <source>
        <dbReference type="EMBL" id="SMY10001.1"/>
    </source>
</evidence>
<dbReference type="GO" id="GO:0003677">
    <property type="term" value="F:DNA binding"/>
    <property type="evidence" value="ECO:0007669"/>
    <property type="project" value="UniProtKB-KW"/>
</dbReference>
<evidence type="ECO:0000256" key="3">
    <source>
        <dbReference type="ARBA" id="ARBA00023163"/>
    </source>
</evidence>
<evidence type="ECO:0000256" key="2">
    <source>
        <dbReference type="ARBA" id="ARBA00023125"/>
    </source>
</evidence>
<dbReference type="AlphaFoldDB" id="A0A238LK02"/>
<dbReference type="InterPro" id="IPR011711">
    <property type="entry name" value="GntR_C"/>
</dbReference>
<dbReference type="SMART" id="SM00345">
    <property type="entry name" value="HTH_GNTR"/>
    <property type="match status" value="1"/>
</dbReference>
<dbReference type="Pfam" id="PF07729">
    <property type="entry name" value="FCD"/>
    <property type="match status" value="1"/>
</dbReference>
<dbReference type="PANTHER" id="PTHR43537">
    <property type="entry name" value="TRANSCRIPTIONAL REGULATOR, GNTR FAMILY"/>
    <property type="match status" value="1"/>
</dbReference>
<dbReference type="PANTHER" id="PTHR43537:SF5">
    <property type="entry name" value="UXU OPERON TRANSCRIPTIONAL REGULATOR"/>
    <property type="match status" value="1"/>
</dbReference>
<dbReference type="InterPro" id="IPR000524">
    <property type="entry name" value="Tscrpt_reg_HTH_GntR"/>
</dbReference>
<dbReference type="InterPro" id="IPR036388">
    <property type="entry name" value="WH-like_DNA-bd_sf"/>
</dbReference>
<sequence length="220" mass="23911">MKLRDSTPLLSDLAYERILQALFDSKVPMGARVSQTDLVNLTGVPVGPVRDALKVLEADGIVIVHPRSGIEVIRPSAELVRSTFQFRLIIEKAATRTFAISAPEAQLRRLLALHKESCEAISTSETNANVATELSTIEESFHTPVVASLGNELVDASYRRLQLMARIVKDKGAVFPRAALKSLTEHIAVIDACLARDPDAAEAAIAQHLSNAMHRNLGLD</sequence>
<reference evidence="5 6" key="1">
    <citation type="submission" date="2017-05" db="EMBL/GenBank/DDBJ databases">
        <authorList>
            <person name="Song R."/>
            <person name="Chenine A.L."/>
            <person name="Ruprecht R.M."/>
        </authorList>
    </citation>
    <scope>NUCLEOTIDE SEQUENCE [LARGE SCALE GENOMIC DNA]</scope>
    <source>
        <strain evidence="5 6">CECT 8899</strain>
    </source>
</reference>
<organism evidence="5 6">
    <name type="scientific">Flavimaricola marinus</name>
    <dbReference type="NCBI Taxonomy" id="1819565"/>
    <lineage>
        <taxon>Bacteria</taxon>
        <taxon>Pseudomonadati</taxon>
        <taxon>Pseudomonadota</taxon>
        <taxon>Alphaproteobacteria</taxon>
        <taxon>Rhodobacterales</taxon>
        <taxon>Paracoccaceae</taxon>
        <taxon>Flavimaricola</taxon>
    </lineage>
</organism>
<gene>
    <name evidence="5" type="ORF">LOM8899_04175</name>
</gene>
<dbReference type="GO" id="GO:0003700">
    <property type="term" value="F:DNA-binding transcription factor activity"/>
    <property type="evidence" value="ECO:0007669"/>
    <property type="project" value="InterPro"/>
</dbReference>
<accession>A0A238LK02</accession>
<keyword evidence="3" id="KW-0804">Transcription</keyword>
<dbReference type="EMBL" id="FXZK01000016">
    <property type="protein sequence ID" value="SMY10001.1"/>
    <property type="molecule type" value="Genomic_DNA"/>
</dbReference>
<dbReference type="Pfam" id="PF00392">
    <property type="entry name" value="GntR"/>
    <property type="match status" value="1"/>
</dbReference>
<name>A0A238LK02_9RHOB</name>
<feature type="domain" description="HTH gntR-type" evidence="4">
    <location>
        <begin position="8"/>
        <end position="75"/>
    </location>
</feature>
<protein>
    <submittedName>
        <fullName evidence="5">Transcriptional regulator NanR</fullName>
    </submittedName>
</protein>
<dbReference type="OrthoDB" id="7620579at2"/>
<proteinExistence type="predicted"/>
<dbReference type="RefSeq" id="WP_093994173.1">
    <property type="nucleotide sequence ID" value="NZ_FXZK01000016.1"/>
</dbReference>
<dbReference type="InterPro" id="IPR036390">
    <property type="entry name" value="WH_DNA-bd_sf"/>
</dbReference>
<dbReference type="SMART" id="SM00895">
    <property type="entry name" value="FCD"/>
    <property type="match status" value="1"/>
</dbReference>
<evidence type="ECO:0000313" key="6">
    <source>
        <dbReference type="Proteomes" id="UP000201613"/>
    </source>
</evidence>
<evidence type="ECO:0000256" key="1">
    <source>
        <dbReference type="ARBA" id="ARBA00023015"/>
    </source>
</evidence>
<keyword evidence="2" id="KW-0238">DNA-binding</keyword>
<keyword evidence="6" id="KW-1185">Reference proteome</keyword>
<dbReference type="Proteomes" id="UP000201613">
    <property type="component" value="Unassembled WGS sequence"/>
</dbReference>
<dbReference type="InterPro" id="IPR008920">
    <property type="entry name" value="TF_FadR/GntR_C"/>
</dbReference>
<dbReference type="SUPFAM" id="SSF46785">
    <property type="entry name" value="Winged helix' DNA-binding domain"/>
    <property type="match status" value="1"/>
</dbReference>
<dbReference type="PROSITE" id="PS50949">
    <property type="entry name" value="HTH_GNTR"/>
    <property type="match status" value="1"/>
</dbReference>
<dbReference type="Gene3D" id="1.20.120.530">
    <property type="entry name" value="GntR ligand-binding domain-like"/>
    <property type="match status" value="1"/>
</dbReference>